<sequence>MADPDARVAAAIARLDELSELPVVEHVDIYADVHERLSAALSDVTTD</sequence>
<proteinExistence type="predicted"/>
<protein>
    <submittedName>
        <fullName evidence="1">Unannotated protein</fullName>
    </submittedName>
</protein>
<dbReference type="EMBL" id="CAFBMR010000022">
    <property type="protein sequence ID" value="CAB4910740.1"/>
    <property type="molecule type" value="Genomic_DNA"/>
</dbReference>
<gene>
    <name evidence="1" type="ORF">UFOPK3610_00777</name>
</gene>
<accession>A0A6J7H2U5</accession>
<dbReference type="AlphaFoldDB" id="A0A6J7H2U5"/>
<organism evidence="1">
    <name type="scientific">freshwater metagenome</name>
    <dbReference type="NCBI Taxonomy" id="449393"/>
    <lineage>
        <taxon>unclassified sequences</taxon>
        <taxon>metagenomes</taxon>
        <taxon>ecological metagenomes</taxon>
    </lineage>
</organism>
<reference evidence="1" key="1">
    <citation type="submission" date="2020-05" db="EMBL/GenBank/DDBJ databases">
        <authorList>
            <person name="Chiriac C."/>
            <person name="Salcher M."/>
            <person name="Ghai R."/>
            <person name="Kavagutti S V."/>
        </authorList>
    </citation>
    <scope>NUCLEOTIDE SEQUENCE</scope>
</reference>
<name>A0A6J7H2U5_9ZZZZ</name>
<evidence type="ECO:0000313" key="1">
    <source>
        <dbReference type="EMBL" id="CAB4910740.1"/>
    </source>
</evidence>